<keyword evidence="1" id="KW-0812">Transmembrane</keyword>
<proteinExistence type="predicted"/>
<reference evidence="3" key="1">
    <citation type="submission" date="2020-11" db="EMBL/GenBank/DDBJ databases">
        <title>Complete plastid genome of Cumathamnion serrulatum (Ceramiales, Florideophyceae, Rhodophyta).</title>
        <authorList>
            <person name="Kim H."/>
            <person name="Yoon H.S."/>
        </authorList>
    </citation>
    <scope>NUCLEOTIDE SEQUENCE</scope>
</reference>
<feature type="transmembrane region" description="Helical" evidence="1">
    <location>
        <begin position="12"/>
        <end position="33"/>
    </location>
</feature>
<keyword evidence="1" id="KW-1133">Transmembrane helix</keyword>
<keyword evidence="1" id="KW-0472">Membrane</keyword>
<dbReference type="GeneID" id="67159522"/>
<evidence type="ECO:0000313" key="3">
    <source>
        <dbReference type="EMBL" id="QQY85312.1"/>
    </source>
</evidence>
<dbReference type="AlphaFoldDB" id="A0A7U1G3Z7"/>
<sequence length="223" mass="26268">MNNFRFKYLLNFINRISIVLIIIIFIIPILLLFNLKKKRGYSLFIEFSHGYGIKQGTSVSFRGIQIGHIQNIHMKVNSIIVLVYIKSSKILIPKQSIIETNQTGLFNDVTIDIIPINQSRVINLLGTKQNNFNVFSNNCLTSKFLCNYHYLYGGRGLNYDDLMRAATRISQRFDDPRFFSLFYIFLQNNIDLSDDLLYIFKNISYILYIFMNGIEMYFFKYFC</sequence>
<gene>
    <name evidence="3" type="primary">ycf22</name>
</gene>
<accession>A0A7U1G3Z7</accession>
<dbReference type="RefSeq" id="YP_010155885.1">
    <property type="nucleotide sequence ID" value="NC_057222.1"/>
</dbReference>
<evidence type="ECO:0000259" key="2">
    <source>
        <dbReference type="Pfam" id="PF02470"/>
    </source>
</evidence>
<protein>
    <submittedName>
        <fullName evidence="3">Putative chloroplast RF22</fullName>
    </submittedName>
</protein>
<keyword evidence="3" id="KW-0934">Plastid</keyword>
<name>A0A7U1G3Z7_9FLOR</name>
<organism evidence="3">
    <name type="scientific">Cumathamnion serrulatum</name>
    <dbReference type="NCBI Taxonomy" id="1206573"/>
    <lineage>
        <taxon>Eukaryota</taxon>
        <taxon>Rhodophyta</taxon>
        <taxon>Florideophyceae</taxon>
        <taxon>Rhodymeniophycidae</taxon>
        <taxon>Ceramiales</taxon>
        <taxon>Delesseriaceae</taxon>
        <taxon>Cumathamnion</taxon>
    </lineage>
</organism>
<feature type="domain" description="Mce/MlaD" evidence="2">
    <location>
        <begin position="39"/>
        <end position="115"/>
    </location>
</feature>
<dbReference type="PANTHER" id="PTHR34675:SF1">
    <property type="entry name" value="PROTEIN TRIGALACTOSYLDIACYLGLYCEROL 2, CHLOROPLASTIC"/>
    <property type="match status" value="1"/>
</dbReference>
<geneLocation type="plastid" evidence="3"/>
<dbReference type="InterPro" id="IPR039342">
    <property type="entry name" value="TGD2-like"/>
</dbReference>
<dbReference type="InterPro" id="IPR003399">
    <property type="entry name" value="Mce/MlaD"/>
</dbReference>
<dbReference type="Pfam" id="PF02470">
    <property type="entry name" value="MlaD"/>
    <property type="match status" value="1"/>
</dbReference>
<evidence type="ECO:0000256" key="1">
    <source>
        <dbReference type="SAM" id="Phobius"/>
    </source>
</evidence>
<dbReference type="EMBL" id="MW292565">
    <property type="protein sequence ID" value="QQY85312.1"/>
    <property type="molecule type" value="Genomic_DNA"/>
</dbReference>
<dbReference type="PANTHER" id="PTHR34675">
    <property type="entry name" value="PROTEIN TRIGALACTOSYLDIACYLGLYCEROL 2, CHLOROPLASTIC"/>
    <property type="match status" value="1"/>
</dbReference>